<dbReference type="EMBL" id="HBIO01000555">
    <property type="protein sequence ID" value="CAE0455568.1"/>
    <property type="molecule type" value="Transcribed_RNA"/>
</dbReference>
<organism evidence="2">
    <name type="scientific">Chaetoceros debilis</name>
    <dbReference type="NCBI Taxonomy" id="122233"/>
    <lineage>
        <taxon>Eukaryota</taxon>
        <taxon>Sar</taxon>
        <taxon>Stramenopiles</taxon>
        <taxon>Ochrophyta</taxon>
        <taxon>Bacillariophyta</taxon>
        <taxon>Coscinodiscophyceae</taxon>
        <taxon>Chaetocerotophycidae</taxon>
        <taxon>Chaetocerotales</taxon>
        <taxon>Chaetocerotaceae</taxon>
        <taxon>Chaetoceros</taxon>
    </lineage>
</organism>
<name>A0A7S3PU29_9STRA</name>
<feature type="compositionally biased region" description="Polar residues" evidence="1">
    <location>
        <begin position="72"/>
        <end position="88"/>
    </location>
</feature>
<dbReference type="AlphaFoldDB" id="A0A7S3PU29"/>
<dbReference type="InterPro" id="IPR014710">
    <property type="entry name" value="RmlC-like_jellyroll"/>
</dbReference>
<protein>
    <submittedName>
        <fullName evidence="2">Uncharacterized protein</fullName>
    </submittedName>
</protein>
<proteinExistence type="predicted"/>
<accession>A0A7S3PU29</accession>
<gene>
    <name evidence="2" type="ORF">CDEB00056_LOCUS409</name>
</gene>
<feature type="region of interest" description="Disordered" evidence="1">
    <location>
        <begin position="67"/>
        <end position="88"/>
    </location>
</feature>
<dbReference type="Gene3D" id="2.60.120.10">
    <property type="entry name" value="Jelly Rolls"/>
    <property type="match status" value="1"/>
</dbReference>
<evidence type="ECO:0000256" key="1">
    <source>
        <dbReference type="SAM" id="MobiDB-lite"/>
    </source>
</evidence>
<reference evidence="2" key="1">
    <citation type="submission" date="2021-01" db="EMBL/GenBank/DDBJ databases">
        <authorList>
            <person name="Corre E."/>
            <person name="Pelletier E."/>
            <person name="Niang G."/>
            <person name="Scheremetjew M."/>
            <person name="Finn R."/>
            <person name="Kale V."/>
            <person name="Holt S."/>
            <person name="Cochrane G."/>
            <person name="Meng A."/>
            <person name="Brown T."/>
            <person name="Cohen L."/>
        </authorList>
    </citation>
    <scope>NUCLEOTIDE SEQUENCE</scope>
    <source>
        <strain evidence="2">MM31A-1</strain>
    </source>
</reference>
<sequence length="232" mass="25819">MAEQSPSRLPKAWDMTSMHGDINCSSSASNKSITIEELRHMGISCSTISPIAFDTAVNSVHWECTQDRDSSSRSQGNMHSSNNHTRSSWVSRQACPSFANIITLTPVELVSVMNDSESDIRDLQGEKICYVLMKGSGNLDIEHEDGIRIRIQLKGGHLIIFPEKFYHNFIANPYERLDTPNDLCARIGYFAGAIVDISAPLVRVFVESNTSKSHLDNAEERTTPISYHACRA</sequence>
<evidence type="ECO:0000313" key="2">
    <source>
        <dbReference type="EMBL" id="CAE0455568.1"/>
    </source>
</evidence>